<protein>
    <recommendedName>
        <fullName evidence="3">Sec-independent translocation protein mttA/Hcf106</fullName>
    </recommendedName>
</protein>
<dbReference type="EMBL" id="AP031322">
    <property type="protein sequence ID" value="BFH73668.1"/>
    <property type="molecule type" value="Genomic_DNA"/>
</dbReference>
<dbReference type="KEGG" id="sjv:SJAV_16120"/>
<proteinExistence type="predicted"/>
<accession>A0AAT9GS36</accession>
<feature type="coiled-coil region" evidence="1">
    <location>
        <begin position="88"/>
        <end position="118"/>
    </location>
</feature>
<evidence type="ECO:0008006" key="3">
    <source>
        <dbReference type="Google" id="ProtNLM"/>
    </source>
</evidence>
<keyword evidence="1" id="KW-0175">Coiled coil</keyword>
<reference evidence="2" key="1">
    <citation type="submission" date="2024-03" db="EMBL/GenBank/DDBJ databases">
        <title>Complete genome sequence of Sulfurisphaera javensis strain KD-1.</title>
        <authorList>
            <person name="Sakai H."/>
            <person name="Nur N."/>
            <person name="Suwanto A."/>
            <person name="Kurosawa N."/>
        </authorList>
    </citation>
    <scope>NUCLEOTIDE SEQUENCE</scope>
    <source>
        <strain evidence="2">KD-1</strain>
    </source>
</reference>
<organism evidence="2">
    <name type="scientific">Sulfurisphaera javensis</name>
    <dbReference type="NCBI Taxonomy" id="2049879"/>
    <lineage>
        <taxon>Archaea</taxon>
        <taxon>Thermoproteota</taxon>
        <taxon>Thermoprotei</taxon>
        <taxon>Sulfolobales</taxon>
        <taxon>Sulfolobaceae</taxon>
        <taxon>Sulfurisphaera</taxon>
    </lineage>
</organism>
<gene>
    <name evidence="2" type="ORF">SJAV_16120</name>
</gene>
<dbReference type="GeneID" id="92354569"/>
<dbReference type="RefSeq" id="WP_369609245.1">
    <property type="nucleotide sequence ID" value="NZ_AP031322.1"/>
</dbReference>
<dbReference type="AlphaFoldDB" id="A0AAT9GS36"/>
<evidence type="ECO:0000313" key="2">
    <source>
        <dbReference type="EMBL" id="BFH73668.1"/>
    </source>
</evidence>
<name>A0AAT9GS36_9CREN</name>
<evidence type="ECO:0000256" key="1">
    <source>
        <dbReference type="SAM" id="Coils"/>
    </source>
</evidence>
<sequence>MIGSLDDFLIVVLVGILLFAGDKNSVNSIKSVLKGYNEFKKRRDELVAELRREINDIAEESSTPIRDVSQHFKQGVESLNNSYLQARNNFQDMKVKLLEERIKELEEEIEKLKKQTKSDTK</sequence>